<organism evidence="1 2">
    <name type="scientific">Halanaerobium congolense</name>
    <dbReference type="NCBI Taxonomy" id="54121"/>
    <lineage>
        <taxon>Bacteria</taxon>
        <taxon>Bacillati</taxon>
        <taxon>Bacillota</taxon>
        <taxon>Clostridia</taxon>
        <taxon>Halanaerobiales</taxon>
        <taxon>Halanaerobiaceae</taxon>
        <taxon>Halanaerobium</taxon>
    </lineage>
</organism>
<protein>
    <submittedName>
        <fullName evidence="1">Uncharacterized protein</fullName>
    </submittedName>
</protein>
<dbReference type="Proteomes" id="UP000324896">
    <property type="component" value="Unassembled WGS sequence"/>
</dbReference>
<evidence type="ECO:0000313" key="1">
    <source>
        <dbReference type="EMBL" id="SDC55032.1"/>
    </source>
</evidence>
<dbReference type="Pfam" id="PF03682">
    <property type="entry name" value="UPF0158"/>
    <property type="match status" value="1"/>
</dbReference>
<evidence type="ECO:0000313" key="2">
    <source>
        <dbReference type="Proteomes" id="UP000324896"/>
    </source>
</evidence>
<accession>A0A1G6MHN2</accession>
<proteinExistence type="predicted"/>
<name>A0A1G6MHN2_9FIRM</name>
<dbReference type="AlphaFoldDB" id="A0A1G6MHN2"/>
<dbReference type="EMBL" id="FMYT01000008">
    <property type="protein sequence ID" value="SDC55032.1"/>
    <property type="molecule type" value="Genomic_DNA"/>
</dbReference>
<gene>
    <name evidence="1" type="ORF">SAMN04488597_10876</name>
</gene>
<dbReference type="RefSeq" id="WP_089655473.1">
    <property type="nucleotide sequence ID" value="NZ_FMYT01000008.1"/>
</dbReference>
<reference evidence="1 2" key="1">
    <citation type="submission" date="2016-10" db="EMBL/GenBank/DDBJ databases">
        <authorList>
            <person name="Varghese N."/>
            <person name="Submissions S."/>
        </authorList>
    </citation>
    <scope>NUCLEOTIDE SEQUENCE [LARGE SCALE GENOMIC DNA]</scope>
    <source>
        <strain evidence="1 2">WG10</strain>
    </source>
</reference>
<dbReference type="InterPro" id="IPR005361">
    <property type="entry name" value="UPF0158"/>
</dbReference>
<sequence length="155" mass="18943">MKLKVDLEDVLEALELRTRESNYFYYKKTGEVFMIMDDELRAGEEDPDLDKFPEWQRENIKAAVDIISTDDYIRLPDDYEIDDYSIMEDFCYSIEDEELREELLYAIRGNGAFRMFKDKIYQYEIEDQWYDYKGQKYKDIAIEWCEENNIEYQEN</sequence>